<proteinExistence type="predicted"/>
<accession>X1IGI9</accession>
<protein>
    <submittedName>
        <fullName evidence="1">Uncharacterized protein</fullName>
    </submittedName>
</protein>
<dbReference type="EMBL" id="BARU01030613">
    <property type="protein sequence ID" value="GAH65239.1"/>
    <property type="molecule type" value="Genomic_DNA"/>
</dbReference>
<sequence length="71" mass="8193">IVFGVVFKRKWDHFVNLLLQTGEAFTKTGKALEDKKLTKEEAIAMLKEWNDVYLALTALLPKKLVSMIRSR</sequence>
<name>X1IGI9_9ZZZZ</name>
<reference evidence="1" key="1">
    <citation type="journal article" date="2014" name="Front. Microbiol.">
        <title>High frequency of phylogenetically diverse reductive dehalogenase-homologous genes in deep subseafloor sedimentary metagenomes.</title>
        <authorList>
            <person name="Kawai M."/>
            <person name="Futagami T."/>
            <person name="Toyoda A."/>
            <person name="Takaki Y."/>
            <person name="Nishi S."/>
            <person name="Hori S."/>
            <person name="Arai W."/>
            <person name="Tsubouchi T."/>
            <person name="Morono Y."/>
            <person name="Uchiyama I."/>
            <person name="Ito T."/>
            <person name="Fujiyama A."/>
            <person name="Inagaki F."/>
            <person name="Takami H."/>
        </authorList>
    </citation>
    <scope>NUCLEOTIDE SEQUENCE</scope>
    <source>
        <strain evidence="1">Expedition CK06-06</strain>
    </source>
</reference>
<organism evidence="1">
    <name type="scientific">marine sediment metagenome</name>
    <dbReference type="NCBI Taxonomy" id="412755"/>
    <lineage>
        <taxon>unclassified sequences</taxon>
        <taxon>metagenomes</taxon>
        <taxon>ecological metagenomes</taxon>
    </lineage>
</organism>
<evidence type="ECO:0000313" key="1">
    <source>
        <dbReference type="EMBL" id="GAH65239.1"/>
    </source>
</evidence>
<comment type="caution">
    <text evidence="1">The sequence shown here is derived from an EMBL/GenBank/DDBJ whole genome shotgun (WGS) entry which is preliminary data.</text>
</comment>
<dbReference type="AlphaFoldDB" id="X1IGI9"/>
<gene>
    <name evidence="1" type="ORF">S03H2_48544</name>
</gene>
<feature type="non-terminal residue" evidence="1">
    <location>
        <position position="1"/>
    </location>
</feature>